<evidence type="ECO:0000313" key="1">
    <source>
        <dbReference type="EMBL" id="WIN00211.1"/>
    </source>
</evidence>
<dbReference type="RefSeq" id="WP_284921707.1">
    <property type="nucleotide sequence ID" value="NZ_CP126980.1"/>
</dbReference>
<dbReference type="Gene3D" id="2.160.20.80">
    <property type="entry name" value="E3 ubiquitin-protein ligase SopA"/>
    <property type="match status" value="1"/>
</dbReference>
<dbReference type="InterPro" id="IPR051082">
    <property type="entry name" value="Pentapeptide-BTB/POZ_domain"/>
</dbReference>
<organism evidence="1 2">
    <name type="scientific">Actinoplanes oblitus</name>
    <dbReference type="NCBI Taxonomy" id="3040509"/>
    <lineage>
        <taxon>Bacteria</taxon>
        <taxon>Bacillati</taxon>
        <taxon>Actinomycetota</taxon>
        <taxon>Actinomycetes</taxon>
        <taxon>Micromonosporales</taxon>
        <taxon>Micromonosporaceae</taxon>
        <taxon>Actinoplanes</taxon>
    </lineage>
</organism>
<accession>A0ABY8WQS9</accession>
<reference evidence="1 2" key="1">
    <citation type="submission" date="2023-06" db="EMBL/GenBank/DDBJ databases">
        <authorList>
            <person name="Yushchuk O."/>
            <person name="Binda E."/>
            <person name="Ruckert-Reed C."/>
            <person name="Fedorenko V."/>
            <person name="Kalinowski J."/>
            <person name="Marinelli F."/>
        </authorList>
    </citation>
    <scope>NUCLEOTIDE SEQUENCE [LARGE SCALE GENOMIC DNA]</scope>
    <source>
        <strain evidence="1 2">NRRL 3884</strain>
    </source>
</reference>
<proteinExistence type="predicted"/>
<evidence type="ECO:0000313" key="2">
    <source>
        <dbReference type="Proteomes" id="UP001240150"/>
    </source>
</evidence>
<dbReference type="PANTHER" id="PTHR14136:SF17">
    <property type="entry name" value="BTB_POZ DOMAIN-CONTAINING PROTEIN KCTD9"/>
    <property type="match status" value="1"/>
</dbReference>
<name>A0ABY8WQS9_9ACTN</name>
<sequence length="324" mass="33676">MTTVAGLVSVLLVAAGLFYTNDANRKQQQLGLSQQKLALQGQIADRFTAAIGQLGQEDNKKRDKLSIRLGGIYALQRLMFDSPVDERAVVHVLCAFVNTHAPRPATPPKVVPPSPADVRAAVTVLGYRPNPLEQPLDLSNVILGLPGVDLYGADLTGADLGNSSLRGADLREAGLNGVDLHGTDLDYANLTGANLTGAYLTDASFSGAYLNHADLFGANLTGADLHGSYLTGANLRRAQLSDADLTPTDLQGAYLQGADLSGADLRGADLSGANLTGADLAGADLQGADVSSSVGLTAQQLTRAQLNGLTRFPPDVVWPSPAPS</sequence>
<dbReference type="PANTHER" id="PTHR14136">
    <property type="entry name" value="BTB_POZ DOMAIN-CONTAINING PROTEIN KCTD9"/>
    <property type="match status" value="1"/>
</dbReference>
<protein>
    <submittedName>
        <fullName evidence="1">Pentapeptide repeat-containing protein</fullName>
    </submittedName>
</protein>
<gene>
    <name evidence="1" type="ORF">ACTOB_003905</name>
</gene>
<dbReference type="Proteomes" id="UP001240150">
    <property type="component" value="Chromosome"/>
</dbReference>
<dbReference type="InterPro" id="IPR001646">
    <property type="entry name" value="5peptide_repeat"/>
</dbReference>
<dbReference type="Pfam" id="PF00805">
    <property type="entry name" value="Pentapeptide"/>
    <property type="match status" value="2"/>
</dbReference>
<dbReference type="SUPFAM" id="SSF141571">
    <property type="entry name" value="Pentapeptide repeat-like"/>
    <property type="match status" value="1"/>
</dbReference>
<dbReference type="EMBL" id="CP126980">
    <property type="protein sequence ID" value="WIN00211.1"/>
    <property type="molecule type" value="Genomic_DNA"/>
</dbReference>
<keyword evidence="2" id="KW-1185">Reference proteome</keyword>